<keyword evidence="8" id="KW-0067">ATP-binding</keyword>
<dbReference type="SUPFAM" id="SSF52540">
    <property type="entry name" value="P-loop containing nucleoside triphosphate hydrolases"/>
    <property type="match status" value="1"/>
</dbReference>
<evidence type="ECO:0000256" key="6">
    <source>
        <dbReference type="ARBA" id="ARBA00022806"/>
    </source>
</evidence>
<dbReference type="InterPro" id="IPR001650">
    <property type="entry name" value="Helicase_C-like"/>
</dbReference>
<dbReference type="FunFam" id="1.20.120.1080:FF:000002">
    <property type="entry name" value="Putative ATP-dependent RNA helicase DHX36"/>
    <property type="match status" value="1"/>
</dbReference>
<keyword evidence="6" id="KW-0347">Helicase</keyword>
<keyword evidence="13" id="KW-1185">Reference proteome</keyword>
<dbReference type="Gene3D" id="1.20.990.10">
    <property type="entry name" value="NADPH-cytochrome p450 Reductase, Chain A, domain 3"/>
    <property type="match status" value="1"/>
</dbReference>
<dbReference type="CDD" id="cd18791">
    <property type="entry name" value="SF2_C_RHA"/>
    <property type="match status" value="1"/>
</dbReference>
<keyword evidence="5" id="KW-0378">Hydrolase</keyword>
<comment type="cofactor">
    <cofactor evidence="1">
        <name>FMN</name>
        <dbReference type="ChEBI" id="CHEBI:58210"/>
    </cofactor>
</comment>
<reference evidence="12" key="1">
    <citation type="submission" date="2021-02" db="EMBL/GenBank/DDBJ databases">
        <authorList>
            <person name="Dougan E. K."/>
            <person name="Rhodes N."/>
            <person name="Thang M."/>
            <person name="Chan C."/>
        </authorList>
    </citation>
    <scope>NUCLEOTIDE SEQUENCE</scope>
</reference>
<feature type="domain" description="Helicase C-terminal" evidence="11">
    <location>
        <begin position="599"/>
        <end position="761"/>
    </location>
</feature>
<dbReference type="GO" id="GO:0004386">
    <property type="term" value="F:helicase activity"/>
    <property type="evidence" value="ECO:0007669"/>
    <property type="project" value="UniProtKB-KW"/>
</dbReference>
<dbReference type="PROSITE" id="PS51194">
    <property type="entry name" value="HELICASE_CTER"/>
    <property type="match status" value="1"/>
</dbReference>
<dbReference type="Gene3D" id="1.20.120.1080">
    <property type="match status" value="1"/>
</dbReference>
<evidence type="ECO:0000256" key="7">
    <source>
        <dbReference type="ARBA" id="ARBA00022827"/>
    </source>
</evidence>
<dbReference type="PANTHER" id="PTHR18934">
    <property type="entry name" value="ATP-DEPENDENT RNA HELICASE"/>
    <property type="match status" value="1"/>
</dbReference>
<name>A0A812Y2E6_SYMPI</name>
<accession>A0A812Y2E6</accession>
<dbReference type="Gene3D" id="3.40.50.360">
    <property type="match status" value="1"/>
</dbReference>
<dbReference type="Gene3D" id="3.40.50.80">
    <property type="entry name" value="Nucleotide-binding domain of ferredoxin-NADP reductase (FNR) module"/>
    <property type="match status" value="1"/>
</dbReference>
<dbReference type="GO" id="GO:0005524">
    <property type="term" value="F:ATP binding"/>
    <property type="evidence" value="ECO:0007669"/>
    <property type="project" value="UniProtKB-KW"/>
</dbReference>
<evidence type="ECO:0000259" key="11">
    <source>
        <dbReference type="PROSITE" id="PS51194"/>
    </source>
</evidence>
<dbReference type="Proteomes" id="UP000649617">
    <property type="component" value="Unassembled WGS sequence"/>
</dbReference>
<dbReference type="PANTHER" id="PTHR18934:SF119">
    <property type="entry name" value="ATP-DEPENDENT RNA HELICASE A"/>
    <property type="match status" value="1"/>
</dbReference>
<keyword evidence="4" id="KW-0547">Nucleotide-binding</keyword>
<dbReference type="InterPro" id="IPR027417">
    <property type="entry name" value="P-loop_NTPase"/>
</dbReference>
<evidence type="ECO:0000256" key="1">
    <source>
        <dbReference type="ARBA" id="ARBA00001917"/>
    </source>
</evidence>
<dbReference type="SUPFAM" id="SSF63380">
    <property type="entry name" value="Riboflavin synthase domain-like"/>
    <property type="match status" value="1"/>
</dbReference>
<dbReference type="InterPro" id="IPR039261">
    <property type="entry name" value="FNR_nucleotide-bd"/>
</dbReference>
<dbReference type="EMBL" id="CAJNIZ010046661">
    <property type="protein sequence ID" value="CAE7753426.1"/>
    <property type="molecule type" value="Genomic_DNA"/>
</dbReference>
<protein>
    <recommendedName>
        <fullName evidence="11">Helicase C-terminal domain-containing protein</fullName>
    </recommendedName>
</protein>
<evidence type="ECO:0000313" key="13">
    <source>
        <dbReference type="Proteomes" id="UP000649617"/>
    </source>
</evidence>
<sequence>MRRLWQEMLSASLPPRLLAQLSYTVFGLGDRRYREFNYADPWAEGLWTALAELQSPVMPSDDEGDVRYEVEEMGDGYSNGGGHDVDVQDLPPDGIAAEVVAKRSLCSDSHAAEVQDVWNIRLRLPATKAYAAGDVLVVWPRTQPSLVERFVVETLERSLGEYVRIRPRRSVAASPFPSRPLTLRELFSRYLDVTAVPSRYFFHVLSLHTEDELHKKKLGEFASRSLEAKDALYEYCKRERRSAAEAWICGGDLAETRFAGYASKPALLREMDPTIAAHILVGWTPRGMAMDGTPPCERGLEWDCGSRFFWISMAVRLNVYWRQSESGCLPRNGWCLAEVLNGAELRLSDKLGAMLVHNQPSSRTLLLRSGGPKGWVLQNAKSESCAHSDSYALDMLQHAGECFSIQDLCVGIVNSVTRSNREVQGSNFLKDAAVGSRLQCSLEEGSLKLPPPEAPSMLELACFLLPAVREVAVPYLFQTRPDSYMFQTQWMKAALFQKDQAIKGYTVAIFIVKRTAFLILDIQKRQDLLFLGFRHQDGDYLYGDEWPARLQTDAAHDFSIEDELRLSQIRVIRHPLVYVQDIIEENGEQVVRLLATGFGISRIVVFAHEDAGAMIFVCGRSHPMPSQVFDAFVEVLQKHAGLSVEAASQRLRLLQRSLGFSLTAPGAETSITIDDVTHVIDSCHVKETRFSPQSSTSVFSTVWVSQAAAKQRTGRAGRTRPGICWRLCSESFFEKELPKHTLCEMQRTALEELVLQLRLLDLGEHPGDFLRLAPEPPALEAVERAIRALVAIGALESNSKLGLTPLGFHLAHMPVDARIGKMLVYGSLCQCLAPILTIAACLSQKSPFVRSFNRTKEDLQVTERQGAWGYLSFLAS</sequence>
<comment type="caution">
    <text evidence="12">The sequence shown here is derived from an EMBL/GenBank/DDBJ whole genome shotgun (WGS) entry which is preliminary data.</text>
</comment>
<dbReference type="SUPFAM" id="SSF52343">
    <property type="entry name" value="Ferredoxin reductase-like, C-terminal NADP-linked domain"/>
    <property type="match status" value="1"/>
</dbReference>
<evidence type="ECO:0000256" key="9">
    <source>
        <dbReference type="ARBA" id="ARBA00022857"/>
    </source>
</evidence>
<evidence type="ECO:0000256" key="5">
    <source>
        <dbReference type="ARBA" id="ARBA00022801"/>
    </source>
</evidence>
<organism evidence="12 13">
    <name type="scientific">Symbiodinium pilosum</name>
    <name type="common">Dinoflagellate</name>
    <dbReference type="NCBI Taxonomy" id="2952"/>
    <lineage>
        <taxon>Eukaryota</taxon>
        <taxon>Sar</taxon>
        <taxon>Alveolata</taxon>
        <taxon>Dinophyceae</taxon>
        <taxon>Suessiales</taxon>
        <taxon>Symbiodiniaceae</taxon>
        <taxon>Symbiodinium</taxon>
    </lineage>
</organism>
<dbReference type="GO" id="GO:0003723">
    <property type="term" value="F:RNA binding"/>
    <property type="evidence" value="ECO:0007669"/>
    <property type="project" value="TreeGrafter"/>
</dbReference>
<evidence type="ECO:0000256" key="10">
    <source>
        <dbReference type="ARBA" id="ARBA00023002"/>
    </source>
</evidence>
<dbReference type="Pfam" id="PF00667">
    <property type="entry name" value="FAD_binding_1"/>
    <property type="match status" value="1"/>
</dbReference>
<gene>
    <name evidence="12" type="ORF">SPIL2461_LOCUS21851</name>
</gene>
<evidence type="ECO:0000313" key="12">
    <source>
        <dbReference type="EMBL" id="CAE7753426.1"/>
    </source>
</evidence>
<evidence type="ECO:0000256" key="3">
    <source>
        <dbReference type="ARBA" id="ARBA00022630"/>
    </source>
</evidence>
<dbReference type="InterPro" id="IPR007502">
    <property type="entry name" value="Helicase-assoc_dom"/>
</dbReference>
<evidence type="ECO:0000256" key="8">
    <source>
        <dbReference type="ARBA" id="ARBA00022840"/>
    </source>
</evidence>
<dbReference type="OrthoDB" id="1856718at2759"/>
<dbReference type="InterPro" id="IPR003097">
    <property type="entry name" value="CysJ-like_FAD-binding"/>
</dbReference>
<evidence type="ECO:0000256" key="4">
    <source>
        <dbReference type="ARBA" id="ARBA00022741"/>
    </source>
</evidence>
<evidence type="ECO:0000256" key="2">
    <source>
        <dbReference type="ARBA" id="ARBA00001974"/>
    </source>
</evidence>
<dbReference type="SUPFAM" id="SSF52218">
    <property type="entry name" value="Flavoproteins"/>
    <property type="match status" value="1"/>
</dbReference>
<dbReference type="SMART" id="SM00847">
    <property type="entry name" value="HA2"/>
    <property type="match status" value="1"/>
</dbReference>
<keyword evidence="9" id="KW-0521">NADP</keyword>
<comment type="cofactor">
    <cofactor evidence="2">
        <name>FAD</name>
        <dbReference type="ChEBI" id="CHEBI:57692"/>
    </cofactor>
</comment>
<dbReference type="Pfam" id="PF21010">
    <property type="entry name" value="HA2_C"/>
    <property type="match status" value="1"/>
</dbReference>
<dbReference type="GO" id="GO:0016491">
    <property type="term" value="F:oxidoreductase activity"/>
    <property type="evidence" value="ECO:0007669"/>
    <property type="project" value="UniProtKB-KW"/>
</dbReference>
<keyword evidence="3" id="KW-0285">Flavoprotein</keyword>
<dbReference type="AlphaFoldDB" id="A0A812Y2E6"/>
<dbReference type="InterPro" id="IPR029039">
    <property type="entry name" value="Flavoprotein-like_sf"/>
</dbReference>
<proteinExistence type="predicted"/>
<keyword evidence="10" id="KW-0560">Oxidoreductase</keyword>
<dbReference type="InterPro" id="IPR017938">
    <property type="entry name" value="Riboflavin_synthase-like_b-brl"/>
</dbReference>
<dbReference type="GO" id="GO:0016787">
    <property type="term" value="F:hydrolase activity"/>
    <property type="evidence" value="ECO:0007669"/>
    <property type="project" value="UniProtKB-KW"/>
</dbReference>
<dbReference type="InterPro" id="IPR023173">
    <property type="entry name" value="NADPH_Cyt_P450_Rdtase_alpha"/>
</dbReference>
<dbReference type="Gene3D" id="3.40.50.300">
    <property type="entry name" value="P-loop containing nucleotide triphosphate hydrolases"/>
    <property type="match status" value="1"/>
</dbReference>
<keyword evidence="7" id="KW-0274">FAD</keyword>